<dbReference type="EMBL" id="FMUR01000011">
    <property type="protein sequence ID" value="SCY27656.1"/>
    <property type="molecule type" value="Genomic_DNA"/>
</dbReference>
<evidence type="ECO:0000313" key="12">
    <source>
        <dbReference type="Proteomes" id="UP000183047"/>
    </source>
</evidence>
<keyword evidence="12" id="KW-1185">Reference proteome</keyword>
<dbReference type="NCBIfam" id="TIGR00220">
    <property type="entry name" value="mscL"/>
    <property type="match status" value="1"/>
</dbReference>
<dbReference type="GO" id="GO:0008381">
    <property type="term" value="F:mechanosensitive monoatomic ion channel activity"/>
    <property type="evidence" value="ECO:0007669"/>
    <property type="project" value="UniProtKB-UniRule"/>
</dbReference>
<protein>
    <recommendedName>
        <fullName evidence="10">Large-conductance mechanosensitive channel</fullName>
    </recommendedName>
</protein>
<evidence type="ECO:0000256" key="4">
    <source>
        <dbReference type="ARBA" id="ARBA00022475"/>
    </source>
</evidence>
<evidence type="ECO:0000256" key="9">
    <source>
        <dbReference type="ARBA" id="ARBA00023303"/>
    </source>
</evidence>
<dbReference type="InterPro" id="IPR019823">
    <property type="entry name" value="Mechanosensitive_channel_CS"/>
</dbReference>
<dbReference type="STRING" id="185008.bhn_I1232"/>
<keyword evidence="7 10" id="KW-0406">Ion transport</keyword>
<evidence type="ECO:0000256" key="2">
    <source>
        <dbReference type="ARBA" id="ARBA00007254"/>
    </source>
</evidence>
<evidence type="ECO:0000256" key="5">
    <source>
        <dbReference type="ARBA" id="ARBA00022692"/>
    </source>
</evidence>
<keyword evidence="6 10" id="KW-1133">Transmembrane helix</keyword>
<comment type="function">
    <text evidence="10">Channel that opens in response to stretch forces in the membrane lipid bilayer. May participate in the regulation of osmotic pressure changes within the cell.</text>
</comment>
<evidence type="ECO:0000256" key="3">
    <source>
        <dbReference type="ARBA" id="ARBA00022448"/>
    </source>
</evidence>
<dbReference type="SUPFAM" id="SSF81330">
    <property type="entry name" value="Gated mechanosensitive channel"/>
    <property type="match status" value="1"/>
</dbReference>
<dbReference type="PROSITE" id="PS01327">
    <property type="entry name" value="MSCL"/>
    <property type="match status" value="1"/>
</dbReference>
<dbReference type="OrthoDB" id="9810350at2"/>
<keyword evidence="3 10" id="KW-0813">Transport</keyword>
<dbReference type="NCBIfam" id="NF010557">
    <property type="entry name" value="PRK13952.1"/>
    <property type="match status" value="1"/>
</dbReference>
<dbReference type="Pfam" id="PF01741">
    <property type="entry name" value="MscL"/>
    <property type="match status" value="1"/>
</dbReference>
<keyword evidence="5 10" id="KW-0812">Transmembrane</keyword>
<name>A0A1G5EL21_9FIRM</name>
<comment type="caution">
    <text evidence="10">Lacks conserved residue(s) required for the propagation of feature annotation.</text>
</comment>
<dbReference type="AlphaFoldDB" id="A0A1G5EL21"/>
<keyword evidence="8 10" id="KW-0472">Membrane</keyword>
<feature type="transmembrane region" description="Helical" evidence="10">
    <location>
        <begin position="91"/>
        <end position="115"/>
    </location>
</feature>
<keyword evidence="9 10" id="KW-0407">Ion channel</keyword>
<gene>
    <name evidence="10" type="primary">mscL</name>
    <name evidence="11" type="ORF">SAMN02910451_01992</name>
</gene>
<reference evidence="12" key="1">
    <citation type="submission" date="2016-10" db="EMBL/GenBank/DDBJ databases">
        <authorList>
            <person name="Varghese N."/>
            <person name="Submissions S."/>
        </authorList>
    </citation>
    <scope>NUCLEOTIDE SEQUENCE [LARGE SCALE GENOMIC DNA]</scope>
    <source>
        <strain evidence="12">XBD2006</strain>
    </source>
</reference>
<evidence type="ECO:0000313" key="11">
    <source>
        <dbReference type="EMBL" id="SCY27656.1"/>
    </source>
</evidence>
<evidence type="ECO:0000256" key="7">
    <source>
        <dbReference type="ARBA" id="ARBA00023065"/>
    </source>
</evidence>
<dbReference type="PANTHER" id="PTHR30266">
    <property type="entry name" value="MECHANOSENSITIVE CHANNEL MSCL"/>
    <property type="match status" value="1"/>
</dbReference>
<dbReference type="GO" id="GO:0005886">
    <property type="term" value="C:plasma membrane"/>
    <property type="evidence" value="ECO:0007669"/>
    <property type="project" value="UniProtKB-SubCell"/>
</dbReference>
<dbReference type="Gene3D" id="1.10.1200.120">
    <property type="entry name" value="Large-conductance mechanosensitive channel, MscL, domain 1"/>
    <property type="match status" value="1"/>
</dbReference>
<dbReference type="InterPro" id="IPR036019">
    <property type="entry name" value="MscL_channel"/>
</dbReference>
<dbReference type="RefSeq" id="WP_074462561.1">
    <property type="nucleotide sequence ID" value="NZ_FMUR01000011.1"/>
</dbReference>
<dbReference type="Proteomes" id="UP000183047">
    <property type="component" value="Unassembled WGS sequence"/>
</dbReference>
<evidence type="ECO:0000256" key="6">
    <source>
        <dbReference type="ARBA" id="ARBA00022989"/>
    </source>
</evidence>
<keyword evidence="4 10" id="KW-1003">Cell membrane</keyword>
<dbReference type="InterPro" id="IPR001185">
    <property type="entry name" value="MS_channel"/>
</dbReference>
<comment type="subunit">
    <text evidence="10">Homopentamer.</text>
</comment>
<dbReference type="HAMAP" id="MF_00115">
    <property type="entry name" value="MscL"/>
    <property type="match status" value="1"/>
</dbReference>
<sequence>MTDKVKSVTSKGKGLANEFREFIMRGNVLDMAVGVIIGGAFQKIISSLVDDIIMPVISIITGGIDFNNMFVCLDGNSYVTLEAAKEAGAVTLNYGTFITVVINFLLMAIVIFALVKIMNSVSAKFEKEKAEEPATTKICPRCKSEINIEATRCPHCTSELS</sequence>
<dbReference type="PANTHER" id="PTHR30266:SF2">
    <property type="entry name" value="LARGE-CONDUCTANCE MECHANOSENSITIVE CHANNEL"/>
    <property type="match status" value="1"/>
</dbReference>
<organism evidence="11 12">
    <name type="scientific">Butyrivibrio hungatei</name>
    <dbReference type="NCBI Taxonomy" id="185008"/>
    <lineage>
        <taxon>Bacteria</taxon>
        <taxon>Bacillati</taxon>
        <taxon>Bacillota</taxon>
        <taxon>Clostridia</taxon>
        <taxon>Lachnospirales</taxon>
        <taxon>Lachnospiraceae</taxon>
        <taxon>Butyrivibrio</taxon>
    </lineage>
</organism>
<evidence type="ECO:0000256" key="10">
    <source>
        <dbReference type="HAMAP-Rule" id="MF_00115"/>
    </source>
</evidence>
<evidence type="ECO:0000256" key="8">
    <source>
        <dbReference type="ARBA" id="ARBA00023136"/>
    </source>
</evidence>
<dbReference type="InterPro" id="IPR037673">
    <property type="entry name" value="MSC/AndL"/>
</dbReference>
<comment type="similarity">
    <text evidence="2 10">Belongs to the MscL family.</text>
</comment>
<evidence type="ECO:0000256" key="1">
    <source>
        <dbReference type="ARBA" id="ARBA00004651"/>
    </source>
</evidence>
<proteinExistence type="inferred from homology"/>
<dbReference type="PRINTS" id="PR01264">
    <property type="entry name" value="MECHCHANNEL"/>
</dbReference>
<comment type="subcellular location">
    <subcellularLocation>
        <location evidence="1 10">Cell membrane</location>
        <topology evidence="1 10">Multi-pass membrane protein</topology>
    </subcellularLocation>
</comment>
<accession>A0A1G5EL21</accession>